<gene>
    <name evidence="2" type="ORF">RGF97_05635</name>
</gene>
<dbReference type="EMBL" id="CP133762">
    <property type="protein sequence ID" value="WMX44443.1"/>
    <property type="molecule type" value="Genomic_DNA"/>
</dbReference>
<sequence>MPMDDRSAALMAEPHFWPLYFFDDEALEEYDERSRGHDGEGDTEDDAKDGAEGGAEGDAKGDAKGGAEGDAKGGAEGDVFTAEFPLDDGLGLRLVFEPGACHVDLSVVSPESAEAETVGWDDTAHSHPHVMPWAELDLLGRAAAVHDPALRHPGPMTALLLRFAFLSEEGDEGRDEDTVASIAAVADAAFAAVRPTGADGGTADGVREETRDWFDLRDLRGAGVEWTVRPDGCRAVTQHGPDGVPLHSLRHPVSDGFPFAAWSLLLARATELLDAVRADPALRSDEVRAALGRCTGPGGHRHLGPLADALSRAGFARPGMLRALSAGPVVKAEAAWVVETLAGLERGRLTAAWCGRGRPAGGRSWRLSLSLPAAGRPGTSGSGSPRSCRRRSTSADWAGRRPVAARTRGTRTVTWSAGTSTWTW</sequence>
<feature type="region of interest" description="Disordered" evidence="1">
    <location>
        <begin position="371"/>
        <end position="408"/>
    </location>
</feature>
<evidence type="ECO:0000256" key="1">
    <source>
        <dbReference type="SAM" id="MobiDB-lite"/>
    </source>
</evidence>
<evidence type="ECO:0000313" key="3">
    <source>
        <dbReference type="Proteomes" id="UP001250858"/>
    </source>
</evidence>
<reference evidence="2 3" key="1">
    <citation type="submission" date="2023-09" db="EMBL/GenBank/DDBJ databases">
        <title>Complete genome of Streptomyces roseicoloratus T14.</title>
        <authorList>
            <person name="Bashizi T."/>
            <person name="Kim M.-J."/>
            <person name="Lee G."/>
            <person name="Tagele S.B."/>
            <person name="Shin J.-H."/>
        </authorList>
    </citation>
    <scope>NUCLEOTIDE SEQUENCE [LARGE SCALE GENOMIC DNA]</scope>
    <source>
        <strain evidence="2 3">T14</strain>
    </source>
</reference>
<feature type="compositionally biased region" description="Basic and acidic residues" evidence="1">
    <location>
        <begin position="57"/>
        <end position="75"/>
    </location>
</feature>
<proteinExistence type="predicted"/>
<protein>
    <submittedName>
        <fullName evidence="2">Uncharacterized protein</fullName>
    </submittedName>
</protein>
<organism evidence="2 3">
    <name type="scientific">Streptomyces roseicoloratus</name>
    <dbReference type="NCBI Taxonomy" id="2508722"/>
    <lineage>
        <taxon>Bacteria</taxon>
        <taxon>Bacillati</taxon>
        <taxon>Actinomycetota</taxon>
        <taxon>Actinomycetes</taxon>
        <taxon>Kitasatosporales</taxon>
        <taxon>Streptomycetaceae</taxon>
        <taxon>Streptomyces</taxon>
    </lineage>
</organism>
<feature type="region of interest" description="Disordered" evidence="1">
    <location>
        <begin position="30"/>
        <end position="76"/>
    </location>
</feature>
<evidence type="ECO:0000313" key="2">
    <source>
        <dbReference type="EMBL" id="WMX44443.1"/>
    </source>
</evidence>
<accession>A0ABY9RRV8</accession>
<dbReference type="Proteomes" id="UP001250858">
    <property type="component" value="Chromosome"/>
</dbReference>
<name>A0ABY9RRV8_9ACTN</name>
<feature type="compositionally biased region" description="Low complexity" evidence="1">
    <location>
        <begin position="375"/>
        <end position="386"/>
    </location>
</feature>
<dbReference type="RefSeq" id="WP_309548017.1">
    <property type="nucleotide sequence ID" value="NZ_CP133762.1"/>
</dbReference>
<keyword evidence="3" id="KW-1185">Reference proteome</keyword>